<evidence type="ECO:0000259" key="1">
    <source>
        <dbReference type="Pfam" id="PF09722"/>
    </source>
</evidence>
<dbReference type="Pfam" id="PF09722">
    <property type="entry name" value="Xre_MbcA_ParS_C"/>
    <property type="match status" value="1"/>
</dbReference>
<dbReference type="RefSeq" id="WP_184198242.1">
    <property type="nucleotide sequence ID" value="NZ_JACHGW010000003.1"/>
</dbReference>
<evidence type="ECO:0000313" key="3">
    <source>
        <dbReference type="Proteomes" id="UP000520814"/>
    </source>
</evidence>
<dbReference type="Proteomes" id="UP000520814">
    <property type="component" value="Unassembled WGS sequence"/>
</dbReference>
<dbReference type="AlphaFoldDB" id="A0A7W9SRB7"/>
<name>A0A7W9SRB7_ARMRO</name>
<dbReference type="EMBL" id="JACHGW010000003">
    <property type="protein sequence ID" value="MBB6051386.1"/>
    <property type="molecule type" value="Genomic_DNA"/>
</dbReference>
<protein>
    <submittedName>
        <fullName evidence="2">Uncharacterized protein (DUF2384 family)</fullName>
    </submittedName>
</protein>
<sequence length="101" mass="11483">MEQATTTLLENGQVRVRVGEAEGTFVVHGKRLVPLSQERVYRDLEQVWDHLRGLVLEAEAERWLYAPNPTLEGASPRDLIEQGETERVLELVAMVEHGIYS</sequence>
<gene>
    <name evidence="2" type="ORF">HNQ39_003196</name>
</gene>
<keyword evidence="3" id="KW-1185">Reference proteome</keyword>
<dbReference type="InterPro" id="IPR024467">
    <property type="entry name" value="Xre/MbcA/ParS-like_toxin-bd"/>
</dbReference>
<comment type="caution">
    <text evidence="2">The sequence shown here is derived from an EMBL/GenBank/DDBJ whole genome shotgun (WGS) entry which is preliminary data.</text>
</comment>
<evidence type="ECO:0000313" key="2">
    <source>
        <dbReference type="EMBL" id="MBB6051386.1"/>
    </source>
</evidence>
<proteinExistence type="predicted"/>
<organism evidence="2 3">
    <name type="scientific">Armatimonas rosea</name>
    <dbReference type="NCBI Taxonomy" id="685828"/>
    <lineage>
        <taxon>Bacteria</taxon>
        <taxon>Bacillati</taxon>
        <taxon>Armatimonadota</taxon>
        <taxon>Armatimonadia</taxon>
        <taxon>Armatimonadales</taxon>
        <taxon>Armatimonadaceae</taxon>
        <taxon>Armatimonas</taxon>
    </lineage>
</organism>
<accession>A0A7W9SRB7</accession>
<reference evidence="2 3" key="1">
    <citation type="submission" date="2020-08" db="EMBL/GenBank/DDBJ databases">
        <title>Genomic Encyclopedia of Type Strains, Phase IV (KMG-IV): sequencing the most valuable type-strain genomes for metagenomic binning, comparative biology and taxonomic classification.</title>
        <authorList>
            <person name="Goeker M."/>
        </authorList>
    </citation>
    <scope>NUCLEOTIDE SEQUENCE [LARGE SCALE GENOMIC DNA]</scope>
    <source>
        <strain evidence="2 3">DSM 23562</strain>
    </source>
</reference>
<feature type="domain" description="Antitoxin Xre/MbcA/ParS-like toxin-binding" evidence="1">
    <location>
        <begin position="50"/>
        <end position="98"/>
    </location>
</feature>